<dbReference type="Proteomes" id="UP000799755">
    <property type="component" value="Unassembled WGS sequence"/>
</dbReference>
<comment type="caution">
    <text evidence="1">The sequence shown here is derived from an EMBL/GenBank/DDBJ whole genome shotgun (WGS) entry which is preliminary data.</text>
</comment>
<name>A0ACB6QZX8_9PLEO</name>
<organism evidence="1 2">
    <name type="scientific">Lindgomyces ingoldianus</name>
    <dbReference type="NCBI Taxonomy" id="673940"/>
    <lineage>
        <taxon>Eukaryota</taxon>
        <taxon>Fungi</taxon>
        <taxon>Dikarya</taxon>
        <taxon>Ascomycota</taxon>
        <taxon>Pezizomycotina</taxon>
        <taxon>Dothideomycetes</taxon>
        <taxon>Pleosporomycetidae</taxon>
        <taxon>Pleosporales</taxon>
        <taxon>Lindgomycetaceae</taxon>
        <taxon>Lindgomyces</taxon>
    </lineage>
</organism>
<protein>
    <submittedName>
        <fullName evidence="1">Equisetin synthetase</fullName>
    </submittedName>
</protein>
<proteinExistence type="predicted"/>
<dbReference type="EMBL" id="MU003504">
    <property type="protein sequence ID" value="KAF2471756.1"/>
    <property type="molecule type" value="Genomic_DNA"/>
</dbReference>
<gene>
    <name evidence="1" type="ORF">BDR25DRAFT_22784</name>
</gene>
<keyword evidence="2" id="KW-1185">Reference proteome</keyword>
<accession>A0ACB6QZX8</accession>
<reference evidence="1" key="1">
    <citation type="journal article" date="2020" name="Stud. Mycol.">
        <title>101 Dothideomycetes genomes: a test case for predicting lifestyles and emergence of pathogens.</title>
        <authorList>
            <person name="Haridas S."/>
            <person name="Albert R."/>
            <person name="Binder M."/>
            <person name="Bloem J."/>
            <person name="Labutti K."/>
            <person name="Salamov A."/>
            <person name="Andreopoulos B."/>
            <person name="Baker S."/>
            <person name="Barry K."/>
            <person name="Bills G."/>
            <person name="Bluhm B."/>
            <person name="Cannon C."/>
            <person name="Castanera R."/>
            <person name="Culley D."/>
            <person name="Daum C."/>
            <person name="Ezra D."/>
            <person name="Gonzalez J."/>
            <person name="Henrissat B."/>
            <person name="Kuo A."/>
            <person name="Liang C."/>
            <person name="Lipzen A."/>
            <person name="Lutzoni F."/>
            <person name="Magnuson J."/>
            <person name="Mondo S."/>
            <person name="Nolan M."/>
            <person name="Ohm R."/>
            <person name="Pangilinan J."/>
            <person name="Park H.-J."/>
            <person name="Ramirez L."/>
            <person name="Alfaro M."/>
            <person name="Sun H."/>
            <person name="Tritt A."/>
            <person name="Yoshinaga Y."/>
            <person name="Zwiers L.-H."/>
            <person name="Turgeon B."/>
            <person name="Goodwin S."/>
            <person name="Spatafora J."/>
            <person name="Crous P."/>
            <person name="Grigoriev I."/>
        </authorList>
    </citation>
    <scope>NUCLEOTIDE SEQUENCE</scope>
    <source>
        <strain evidence="1">ATCC 200398</strain>
    </source>
</reference>
<evidence type="ECO:0000313" key="2">
    <source>
        <dbReference type="Proteomes" id="UP000799755"/>
    </source>
</evidence>
<evidence type="ECO:0000313" key="1">
    <source>
        <dbReference type="EMBL" id="KAF2471756.1"/>
    </source>
</evidence>
<sequence>MSSTEPIAIIGSACQFPGGSDTPSKLWELLREPRDLVQKVPTERRFDPAAFYHSDPEHHGTTDVQTSYFLDKDPAEFDNSFFNIQPAESEAIDPQQRMLMETVYDSLCAAGQAIEGLRGSSTAIFVGVMGDDWGGAFYKDWDNLPQYSATGLARSILSNRVSYFFDWHGPSITLDTACSSSLVAVHLAVQALRNGESRVAVAAGANLLLSPATYIAESNLHMLSPNGRSRMWDKDADGYARGEGIAAVVLKPLSAALEDGDHIECIIRATGVNQDGKTAGLTMPSSAAQAMLIRDTYARAGLDINKPEDRPQFFHAHGTGTPAGDPQEAEAISRAFYSGGASDKLYVGSIKTIIGHTEGTAGLASLIGTSLAVQHGIIPPNMHFQQLNPRLKPFYGNLEVPTSAKLWPKLHPGQPRRASVNSFGFGGTNAHAIIEAYEPPSVEPSTGPLFTPLTISAATEKSLRSLLSSYSEYLKSNPQVSIRDFAYTLQARRSTLAYRVAVTASTSEEASEKIDALLASDEAPELSTRHFGVSSPRILAVFTGQGAQWPRMGAKLVESSPFVSKRLGELDEALASLPKGDRPDWTLREELLAEATSSRLAEAALSQPLCTAVQILLVDLLQLAGIKLQAVVGHSSGEIAAAYASGLLSASTAIRVAYYRGLYAKLAKSPNGVKGAMMAVGTSFEDAFEFCQLDTFKGRIQVAARNSSSSITLSGDEDAIAEAVEIFKDEGKFARQLKVDTAYHSEHMLPCSAPYLASMEAIGALSTNASDSRPIWHSSVHDGQVMSASSLDPQYWVSNMTNAVLFAPAVSAAVSQNGPFDLALELGPHPALKGPCLDTLEEVHGERIPYSGLLSRGKDDTIQVSTALGFLWSYLGAGSVAFESFEKSVSGDKVGRNMVPDLPKYPFDHSKSFWTMSRVSGAHTNARSPPHPILGRRCVDRETTHEIQWRNILRPKEIPWLKGHKIQRQIVFPAAGFVAMAAEAMKALAGKSTIALITIENLFIGRAMFFEDENASVESLFSVKVIHSGKDVISAKFSCYSGPSHEPGSLLDLNAEGEVTVTLAEQEADRLPFVEPEDFNMNEVEVDRFYDQLTELQYEYSPPFHGMLSIKRKNGYATGVLENQSGSEWEDQLLIHPGMLDTAIQSALAAFSCPGDGRMWGMYIPVGIQSIVINPYFTPDGTGKQDTHPLEAVVRDFTNARCNVDINIFSEDNAHTFVMLEGMELMPFTAARPDDDTVLFSSFEYKIDGPNGDAAAANDMLTSEDVENAINAERVAFYYLRRLVETITPEQKANTLPHYQHLLRWATHAVNRVKCGKNPFISAKYQLDTEEHIRVILEKDRDRADVRLLESVGKNLPEVVRTSSGILEYMAEDGLFDFYDGGLGLDIANRHFARMVAQVAHRYPRMKILELGAGTGGSTRNILPLLGPSFSSYTYTDISSGFFEAAQDRFSDYANRMIFKTFDMEQSPASQGFIEGSYDLILASNVMHATGKLEEMMSNVRSLLKPGGYLITLELTSDDTLRVGLPMGSLPGWWVGAESGRPNGPGLSLPQWDTLLRKSGFGGVETCTPPLHKLYVSTIFAAQAVDDRVSLLRSPLHALSTGAFPPADTERLVIVGGETLATHRIAEQLAVDLSSRYTSIVRVSSFETLDDEKILPSSTVLSLAELDEPVFQAFTPAKFDAFKTVWGQAGTILWVTRGARAEEAHSFMTVGIGRVMKFEYPNISLQVLDFDKLDDKTPHVIAEELLRLDVLKNWEKELRGDELLWSLEPEVFIESGTRMIPRLYECEQANARYNSARRTITREVNPQESGILFASNGTSYELQHPSPLRIANPPPALGQTRALHVSHFLLQTIGVGSVGNLMLCAGTDEVTGEQLLALSHSTESRAKVLADWTVPLEGLDPVKALAAVAAHITASNILQLAPSRSTLVIHEPDQLVGSVLARKCEQYSINLVITTSLKSQVPKGWLQIHGNLPRRLVKRALPASPAVFVDLSQARGSAEVGRLIAKCIPQLCITYGTTRFYGTTTEIRPGFSTGEVTETLKEAWLVAKKNLDQLEPPDVMELQDLSNFSILESPLTVANCSKSAVSVKIQPIDTGVIFQADKTYFLVGLAGEVGQSLCQWMVEHGARYLALTSRRPKVHPKFIQSMEAMGATVKVLPLDITKSESLYKCYGEISKTMPPVAGVANGAMVLEDSLFDSMSYEVLTKVLDPKVIGTQLLDDLFHDDTLDFFIAFSSITGVVGNSGQSNYIAANMFMTALAQQRKKRGVPGSAIAISSLMGIGYVERSEELTGDYFKKVGYRNISEQDLHQLFAEAIVNGRPDCSDSQEIVSGLEPLYADTQVKAQFRDDIRFNHFIMERPGTQTYGGKLSTVPVRVQLAEAKTKSEACAIIKESFLVRLKRILMISQDDSVSDKASLVEQGVDSLMAVEVRSWFLKELEVDIPVLKILGGSSITNLLTEAMERVPISVANLDALPDSEKPSTQTQKPAPESPTIEVQGSSTEASSHHSSSPKEGISRVATPATPATPLETPMTEVEGFTLGTPINGKIVAPPSAMDIKARIEKEEISPMSYGQARFWFLNDYLADKRSFDMTVMFKLTGKMNVSRMERAVRTVVQRHEALRTRFFWSGEGDQRVAMQGVLADSPIQLVHKRVPSDAAAKEELKKMHDHVWDLNSWEAVKIHLITVTDNTHYLLVGGHHISWDGYSFTVLFVDLEAAYSGKPLPRLGPESQYPAFAKWQREQYETGAMHKAIESWRSVIDPDTPPMPLFPFAKSPTRPVLDHFSQHEAKATLPPNVVSKLKQLSRKHRATMFHLYLAALKALTWKLLPEIGDHYIGVADANRIDKKFMGSLGFFLNLLPVPFSRGGPRTKISDLIKDARDKAYATLERSIVPWNVILKELKIPRSNTCAPIFQLFVDYRQIVQDRSTWGGCKMSDEDWLNARNGYDLTLGITDNPTGESLLSLRLQANVYDMESTQLLLRSYVNVLETFANGIDLNANDIPCWAPSDIEKTLEVGKGPSMKLEWPTVSHRVDQMITEHGTEPALKDGLGNSLTYGQMGDRINTIAATLIAAGATTGSPIAVFQDPSADWMCSMLAILRVGATYIPLDLRNSIFRLISVVKDAQPTILLTDSNTTAKTKLLGADQAVEIVVSDIPTLATTAPVPNRAEPGSIAIILFTSGTTGKPKGIRLTHDNIRAQCEGYSRFCDIPSKAAVVLQQTIYSFDVSLDQIFAALADGGCLIIVPAHKRGDPQAITEIMVNEGVTYTVSTPSEYEMWFRYAHENLAKCTEWRAAFGGGEHLHRGLIQEFADLALPGLRLFNNYGPTEASLAITKGEVKYNDRDLEDHVPAGFIEPNYTVAIVDEHLRPVPFGVFGEIVAGGPGVAAGYLNLDDMTKEKFISGDKIYPSASKGTWYRTGDRGRLRENGALYVDGRILGDSQVKIRGFRVELGEIEVVLLETAKGALSHAVVTARGTGEDRFLAAHVVFAPDYPQDRRQDMINHLETRLPLPPYMQPAIVVALGNIPVTSNFKFDRKAIQALPLPQANPDDMAFVTEIEKKLAELWQSMIPNGIRELTPETDFFDVGGNSILLVKLQSAVKRTMNATPRLVDFMERSTLGGMAKVIKGSSGVSGIDWEAETSIPESLIELKNERKPRPVATVNRTVILAGATGYLGRHLLPRLVESPQIGQIYCLVQDEGHAATSLSPSPKVRFIHADLSQPNLGLSPAVFGALSDKAHVVINCAANRSFWDGYEAMRPVNFNAVKELTRLCLSNNASFHMLSSGAVEIYDDAAPPTDGSDGYVASKWAAEAFLRKAATNLSLPVYLHRPLPTPANGSGKPSTVSSQAILKELLKITRALGKRPDFTVVSGHLDMAPVADVADDMVASMAGAVEQSGSVEVIAHNARLRVHVKDFADHVENDRDLKALPAMNPLFWFRDAKLAGFGHFILSQYLVMGTEDGELVARR</sequence>